<dbReference type="Proteomes" id="UP001232536">
    <property type="component" value="Unassembled WGS sequence"/>
</dbReference>
<reference evidence="8 9" key="1">
    <citation type="submission" date="2023-07" db="EMBL/GenBank/DDBJ databases">
        <title>Description of novel actinomycetes strains, isolated from tidal flat sediment.</title>
        <authorList>
            <person name="Lu C."/>
        </authorList>
    </citation>
    <scope>NUCLEOTIDE SEQUENCE [LARGE SCALE GENOMIC DNA]</scope>
    <source>
        <strain evidence="8 9">SYSU T00b441</strain>
    </source>
</reference>
<gene>
    <name evidence="8" type="ORF">Q6348_02305</name>
</gene>
<feature type="domain" description="Cytochrome b/b6 N-terminal region profile" evidence="7">
    <location>
        <begin position="32"/>
        <end position="222"/>
    </location>
</feature>
<dbReference type="SUPFAM" id="SSF81342">
    <property type="entry name" value="Transmembrane di-heme cytochromes"/>
    <property type="match status" value="1"/>
</dbReference>
<dbReference type="EMBL" id="JAUQYP010000001">
    <property type="protein sequence ID" value="MDO8106024.1"/>
    <property type="molecule type" value="Genomic_DNA"/>
</dbReference>
<evidence type="ECO:0000313" key="9">
    <source>
        <dbReference type="Proteomes" id="UP001232536"/>
    </source>
</evidence>
<keyword evidence="6" id="KW-0472">Membrane</keyword>
<dbReference type="InterPro" id="IPR005797">
    <property type="entry name" value="Cyt_b/b6_N"/>
</dbReference>
<sequence length="237" mass="25797">MSAHAGAANEGARSAAAPLVAADRTDAAPTSLIGRLRHRLEHDLPYDQLLPETQPSYVASWIYVFGVLTLAALAMIIASGVVLAFEGPSWYHTSGVGHWFNSLHFWSVQLFFMFMLVHLVGKFSMAAWRGHRARTWITGMIAFLVSIIAGLTGYVVQTNFDSQWISFEAKDGLNAAGVGAWFNVANLGQALLVHVFLLPAIILVIVAIHVVLVRLRGVVPPIDAARVEQARDAEEGR</sequence>
<dbReference type="PROSITE" id="PS51002">
    <property type="entry name" value="CYTB_NTER"/>
    <property type="match status" value="1"/>
</dbReference>
<evidence type="ECO:0000256" key="2">
    <source>
        <dbReference type="ARBA" id="ARBA00012951"/>
    </source>
</evidence>
<evidence type="ECO:0000313" key="8">
    <source>
        <dbReference type="EMBL" id="MDO8106024.1"/>
    </source>
</evidence>
<dbReference type="RefSeq" id="WP_304599717.1">
    <property type="nucleotide sequence ID" value="NZ_JAUQYO010000002.1"/>
</dbReference>
<feature type="transmembrane region" description="Helical" evidence="6">
    <location>
        <begin position="191"/>
        <end position="212"/>
    </location>
</feature>
<evidence type="ECO:0000256" key="4">
    <source>
        <dbReference type="ARBA" id="ARBA00029351"/>
    </source>
</evidence>
<evidence type="ECO:0000256" key="1">
    <source>
        <dbReference type="ARBA" id="ARBA00001971"/>
    </source>
</evidence>
<keyword evidence="9" id="KW-1185">Reference proteome</keyword>
<evidence type="ECO:0000256" key="3">
    <source>
        <dbReference type="ARBA" id="ARBA00016116"/>
    </source>
</evidence>
<proteinExistence type="predicted"/>
<organism evidence="8 9">
    <name type="scientific">Actinotalea lenta</name>
    <dbReference type="NCBI Taxonomy" id="3064654"/>
    <lineage>
        <taxon>Bacteria</taxon>
        <taxon>Bacillati</taxon>
        <taxon>Actinomycetota</taxon>
        <taxon>Actinomycetes</taxon>
        <taxon>Micrococcales</taxon>
        <taxon>Cellulomonadaceae</taxon>
        <taxon>Actinotalea</taxon>
    </lineage>
</organism>
<feature type="transmembrane region" description="Helical" evidence="6">
    <location>
        <begin position="105"/>
        <end position="124"/>
    </location>
</feature>
<feature type="transmembrane region" description="Helical" evidence="6">
    <location>
        <begin position="61"/>
        <end position="85"/>
    </location>
</feature>
<dbReference type="InterPro" id="IPR016174">
    <property type="entry name" value="Di-haem_cyt_TM"/>
</dbReference>
<accession>A0ABT9D5G4</accession>
<dbReference type="Pfam" id="PF13631">
    <property type="entry name" value="Cytochrom_B_N_2"/>
    <property type="match status" value="1"/>
</dbReference>
<dbReference type="Gene3D" id="1.20.810.10">
    <property type="entry name" value="Cytochrome Bc1 Complex, Chain C"/>
    <property type="match status" value="1"/>
</dbReference>
<keyword evidence="6" id="KW-0812">Transmembrane</keyword>
<evidence type="ECO:0000259" key="7">
    <source>
        <dbReference type="PROSITE" id="PS51002"/>
    </source>
</evidence>
<evidence type="ECO:0000256" key="5">
    <source>
        <dbReference type="ARBA" id="ARBA00029568"/>
    </source>
</evidence>
<dbReference type="InterPro" id="IPR027387">
    <property type="entry name" value="Cytb/b6-like_sf"/>
</dbReference>
<dbReference type="EC" id="7.1.1.8" evidence="2"/>
<comment type="cofactor">
    <cofactor evidence="1">
        <name>heme</name>
        <dbReference type="ChEBI" id="CHEBI:30413"/>
    </cofactor>
</comment>
<evidence type="ECO:0000256" key="6">
    <source>
        <dbReference type="SAM" id="Phobius"/>
    </source>
</evidence>
<comment type="catalytic activity">
    <reaction evidence="4">
        <text>a quinol + 2 Fe(III)-[cytochrome c](out) = a quinone + 2 Fe(II)-[cytochrome c](out) + 2 H(+)(out)</text>
        <dbReference type="Rhea" id="RHEA:11484"/>
        <dbReference type="Rhea" id="RHEA-COMP:10350"/>
        <dbReference type="Rhea" id="RHEA-COMP:14399"/>
        <dbReference type="ChEBI" id="CHEBI:15378"/>
        <dbReference type="ChEBI" id="CHEBI:24646"/>
        <dbReference type="ChEBI" id="CHEBI:29033"/>
        <dbReference type="ChEBI" id="CHEBI:29034"/>
        <dbReference type="ChEBI" id="CHEBI:132124"/>
        <dbReference type="EC" id="7.1.1.8"/>
    </reaction>
</comment>
<name>A0ABT9D5G4_9CELL</name>
<feature type="transmembrane region" description="Helical" evidence="6">
    <location>
        <begin position="136"/>
        <end position="156"/>
    </location>
</feature>
<comment type="caution">
    <text evidence="8">The sequence shown here is derived from an EMBL/GenBank/DDBJ whole genome shotgun (WGS) entry which is preliminary data.</text>
</comment>
<protein>
    <recommendedName>
        <fullName evidence="3">Cytochrome bc1 complex cytochrome b subunit</fullName>
        <ecNumber evidence="2">7.1.1.8</ecNumber>
    </recommendedName>
    <alternativeName>
        <fullName evidence="5">Cytochrome bc1 reductase complex subunit QcrB</fullName>
    </alternativeName>
</protein>
<keyword evidence="6" id="KW-1133">Transmembrane helix</keyword>